<protein>
    <submittedName>
        <fullName evidence="1">HEAT repeat domain-containing protein</fullName>
    </submittedName>
</protein>
<dbReference type="Pfam" id="PF13646">
    <property type="entry name" value="HEAT_2"/>
    <property type="match status" value="1"/>
</dbReference>
<sequence>MKVTESVQDIVVSMIKTVKAIQMYGLNHPSSKYFYDPFYKKITGFLKNTPELNLQIEQFSILYSNEKVYEETEKDISVAFRLFRDGIRSISFSKGLTSDELLLFLETISRVTREQDIALNLWECDFSHISFYVVEEEEEVIDYRAPEVKVENIDYDAKLREILEKEKLDLQAPINPELSEDELNYLKAEISKTTKESFLAVAITTLLNFLRGERTQEIIDSLVELLERCIDTQDFYHARLIVHQLKQHAGVNPIDKFENETTIMAFRDVVNLAEDDVFNEFIAFIGLFSKKSIIHFIRLLVQVKRKDRLATMRSRLAYIIQDDPTPILTFLNSKNTAILINAIAILGLLKLKGVVTYLEPLIEHPDPYVRIEVISALEKIGKGAIIAKFLDDEDTRVRIKTLQVLTRIRYLRIYDNLVRRIKNKQFLDLDFAEQKEYFNCLVATGGKEVTKQLKKILFKWKLFGRKRYSTMRKLAAMALALLKTDDALQILQRGVKKRNKDIKNACKMALKQI</sequence>
<name>A0A9C9EKD5_UNCW3</name>
<dbReference type="InterPro" id="IPR016024">
    <property type="entry name" value="ARM-type_fold"/>
</dbReference>
<dbReference type="Gene3D" id="1.25.10.10">
    <property type="entry name" value="Leucine-rich Repeat Variant"/>
    <property type="match status" value="1"/>
</dbReference>
<proteinExistence type="predicted"/>
<evidence type="ECO:0000313" key="1">
    <source>
        <dbReference type="EMBL" id="HEC77584.1"/>
    </source>
</evidence>
<comment type="caution">
    <text evidence="1">The sequence shown here is derived from an EMBL/GenBank/DDBJ whole genome shotgun (WGS) entry which is preliminary data.</text>
</comment>
<accession>A0A9C9EKD5</accession>
<dbReference type="SUPFAM" id="SSF48371">
    <property type="entry name" value="ARM repeat"/>
    <property type="match status" value="2"/>
</dbReference>
<dbReference type="Proteomes" id="UP000885826">
    <property type="component" value="Unassembled WGS sequence"/>
</dbReference>
<dbReference type="InterPro" id="IPR011989">
    <property type="entry name" value="ARM-like"/>
</dbReference>
<evidence type="ECO:0000313" key="2">
    <source>
        <dbReference type="Proteomes" id="UP000885826"/>
    </source>
</evidence>
<gene>
    <name evidence="1" type="ORF">ENI34_00390</name>
</gene>
<organism evidence="1 2">
    <name type="scientific">candidate division WOR-3 bacterium</name>
    <dbReference type="NCBI Taxonomy" id="2052148"/>
    <lineage>
        <taxon>Bacteria</taxon>
        <taxon>Bacteria division WOR-3</taxon>
    </lineage>
</organism>
<dbReference type="EMBL" id="DRIG01000005">
    <property type="protein sequence ID" value="HEC77584.1"/>
    <property type="molecule type" value="Genomic_DNA"/>
</dbReference>
<dbReference type="AlphaFoldDB" id="A0A9C9EKD5"/>
<reference evidence="1" key="1">
    <citation type="journal article" date="2020" name="mSystems">
        <title>Genome- and Community-Level Interaction Insights into Carbon Utilization and Element Cycling Functions of Hydrothermarchaeota in Hydrothermal Sediment.</title>
        <authorList>
            <person name="Zhou Z."/>
            <person name="Liu Y."/>
            <person name="Xu W."/>
            <person name="Pan J."/>
            <person name="Luo Z.H."/>
            <person name="Li M."/>
        </authorList>
    </citation>
    <scope>NUCLEOTIDE SEQUENCE</scope>
    <source>
        <strain evidence="1">HyVt-388</strain>
    </source>
</reference>